<evidence type="ECO:0000256" key="2">
    <source>
        <dbReference type="ARBA" id="ARBA00022840"/>
    </source>
</evidence>
<dbReference type="GO" id="GO:0006508">
    <property type="term" value="P:proteolysis"/>
    <property type="evidence" value="ECO:0007669"/>
    <property type="project" value="UniProtKB-KW"/>
</dbReference>
<sequence>MPYRPLDEATLEGIVLAKLEKLRVRYKAATGKQFDFDNGIVKAVLAKCSGAGARDIENVLMKQVTGTLAEWVLE</sequence>
<protein>
    <submittedName>
        <fullName evidence="4">ATP-dependent Clp protease ATP-binding subunit ClpA</fullName>
    </submittedName>
</protein>
<proteinExistence type="predicted"/>
<evidence type="ECO:0000313" key="5">
    <source>
        <dbReference type="Proteomes" id="UP000247480"/>
    </source>
</evidence>
<dbReference type="AlphaFoldDB" id="A0A2V0QA99"/>
<evidence type="ECO:0000256" key="1">
    <source>
        <dbReference type="ARBA" id="ARBA00022741"/>
    </source>
</evidence>
<gene>
    <name evidence="4" type="ORF">KPSA1_03330</name>
</gene>
<dbReference type="InterPro" id="IPR019489">
    <property type="entry name" value="Clp_ATPase_C"/>
</dbReference>
<dbReference type="GO" id="GO:0008233">
    <property type="term" value="F:peptidase activity"/>
    <property type="evidence" value="ECO:0007669"/>
    <property type="project" value="UniProtKB-KW"/>
</dbReference>
<dbReference type="Pfam" id="PF10431">
    <property type="entry name" value="ClpB_D2-small"/>
    <property type="match status" value="1"/>
</dbReference>
<dbReference type="EMBL" id="BGJZ01000138">
    <property type="protein sequence ID" value="GBH09926.1"/>
    <property type="molecule type" value="Genomic_DNA"/>
</dbReference>
<name>A0A2V0QA99_PSESF</name>
<keyword evidence="4" id="KW-0645">Protease</keyword>
<keyword evidence="1" id="KW-0547">Nucleotide-binding</keyword>
<evidence type="ECO:0000313" key="4">
    <source>
        <dbReference type="EMBL" id="GBH09926.1"/>
    </source>
</evidence>
<reference evidence="4 5" key="1">
    <citation type="submission" date="2018-04" db="EMBL/GenBank/DDBJ databases">
        <title>Draft genome sequence of Pseudomonas syringae pv. actinidiae biovar 1 strains isolated from kiwifruit in Kagawa prefecture.</title>
        <authorList>
            <person name="Tabuchi M."/>
            <person name="Saito M."/>
            <person name="Fujiwara S."/>
            <person name="Sasa N."/>
            <person name="Akimitsu K."/>
            <person name="Gomi K."/>
            <person name="Konishi-Sugita S."/>
            <person name="Hamano K."/>
            <person name="Kataoka I."/>
        </authorList>
    </citation>
    <scope>NUCLEOTIDE SEQUENCE [LARGE SCALE GENOMIC DNA]</scope>
    <source>
        <strain evidence="4 5">MAFF212206</strain>
    </source>
</reference>
<evidence type="ECO:0000259" key="3">
    <source>
        <dbReference type="Pfam" id="PF10431"/>
    </source>
</evidence>
<organism evidence="4 5">
    <name type="scientific">Pseudomonas syringae pv. actinidiae</name>
    <dbReference type="NCBI Taxonomy" id="103796"/>
    <lineage>
        <taxon>Bacteria</taxon>
        <taxon>Pseudomonadati</taxon>
        <taxon>Pseudomonadota</taxon>
        <taxon>Gammaproteobacteria</taxon>
        <taxon>Pseudomonadales</taxon>
        <taxon>Pseudomonadaceae</taxon>
        <taxon>Pseudomonas</taxon>
        <taxon>Pseudomonas syringae</taxon>
    </lineage>
</organism>
<keyword evidence="4" id="KW-0378">Hydrolase</keyword>
<feature type="domain" description="Clp ATPase C-terminal" evidence="3">
    <location>
        <begin position="6"/>
        <end position="73"/>
    </location>
</feature>
<accession>A0A2V0QA99</accession>
<keyword evidence="2 4" id="KW-0067">ATP-binding</keyword>
<dbReference type="Proteomes" id="UP000247480">
    <property type="component" value="Unassembled WGS sequence"/>
</dbReference>
<dbReference type="GO" id="GO:0005524">
    <property type="term" value="F:ATP binding"/>
    <property type="evidence" value="ECO:0007669"/>
    <property type="project" value="UniProtKB-KW"/>
</dbReference>
<comment type="caution">
    <text evidence="4">The sequence shown here is derived from an EMBL/GenBank/DDBJ whole genome shotgun (WGS) entry which is preliminary data.</text>
</comment>